<dbReference type="EMBL" id="CP002869">
    <property type="protein sequence ID" value="AEI39641.1"/>
    <property type="molecule type" value="Genomic_DNA"/>
</dbReference>
<dbReference type="InterPro" id="IPR000086">
    <property type="entry name" value="NUDIX_hydrolase_dom"/>
</dbReference>
<dbReference type="PRINTS" id="PR00502">
    <property type="entry name" value="NUDIXFAMILY"/>
</dbReference>
<reference evidence="7" key="1">
    <citation type="submission" date="2011-06" db="EMBL/GenBank/DDBJ databases">
        <title>Complete genome sequence of Paenibacillus mucilaginosus KNP414.</title>
        <authorList>
            <person name="Wang J."/>
            <person name="Hu S."/>
            <person name="Hu X."/>
            <person name="Zhang B."/>
            <person name="Dong D."/>
            <person name="Zhang S."/>
            <person name="Zhao K."/>
            <person name="Wu D."/>
        </authorList>
    </citation>
    <scope>NUCLEOTIDE SEQUENCE [LARGE SCALE GENOMIC DNA]</scope>
    <source>
        <strain evidence="7">KNP414</strain>
    </source>
</reference>
<dbReference type="InterPro" id="IPR020084">
    <property type="entry name" value="NUDIX_hydrolase_CS"/>
</dbReference>
<comment type="cofactor">
    <cofactor evidence="1">
        <name>Mg(2+)</name>
        <dbReference type="ChEBI" id="CHEBI:18420"/>
    </cofactor>
</comment>
<evidence type="ECO:0000256" key="3">
    <source>
        <dbReference type="ARBA" id="ARBA00022842"/>
    </source>
</evidence>
<evidence type="ECO:0000313" key="7">
    <source>
        <dbReference type="Proteomes" id="UP000006620"/>
    </source>
</evidence>
<organism evidence="6 7">
    <name type="scientific">Paenibacillus mucilaginosus (strain KNP414)</name>
    <dbReference type="NCBI Taxonomy" id="1036673"/>
    <lineage>
        <taxon>Bacteria</taxon>
        <taxon>Bacillati</taxon>
        <taxon>Bacillota</taxon>
        <taxon>Bacilli</taxon>
        <taxon>Bacillales</taxon>
        <taxon>Paenibacillaceae</taxon>
        <taxon>Paenibacillus</taxon>
    </lineage>
</organism>
<evidence type="ECO:0000256" key="2">
    <source>
        <dbReference type="ARBA" id="ARBA00022801"/>
    </source>
</evidence>
<dbReference type="Pfam" id="PF00293">
    <property type="entry name" value="NUDIX"/>
    <property type="match status" value="1"/>
</dbReference>
<keyword evidence="3" id="KW-0460">Magnesium</keyword>
<dbReference type="RefSeq" id="WP_013914805.1">
    <property type="nucleotide sequence ID" value="NC_015690.1"/>
</dbReference>
<dbReference type="PANTHER" id="PTHR43046">
    <property type="entry name" value="GDP-MANNOSE MANNOSYL HYDROLASE"/>
    <property type="match status" value="1"/>
</dbReference>
<dbReference type="InterPro" id="IPR015797">
    <property type="entry name" value="NUDIX_hydrolase-like_dom_sf"/>
</dbReference>
<dbReference type="Gene3D" id="3.90.79.10">
    <property type="entry name" value="Nucleoside Triphosphate Pyrophosphohydrolase"/>
    <property type="match status" value="1"/>
</dbReference>
<dbReference type="InterPro" id="IPR020476">
    <property type="entry name" value="Nudix_hydrolase"/>
</dbReference>
<dbReference type="PROSITE" id="PS00893">
    <property type="entry name" value="NUDIX_BOX"/>
    <property type="match status" value="1"/>
</dbReference>
<gene>
    <name evidence="6" type="ordered locus">KNP414_01073</name>
</gene>
<proteinExistence type="inferred from homology"/>
<dbReference type="PATRIC" id="fig|1036673.3.peg.946"/>
<accession>F8FCR9</accession>
<dbReference type="PANTHER" id="PTHR43046:SF12">
    <property type="entry name" value="GDP-MANNOSE MANNOSYL HYDROLASE"/>
    <property type="match status" value="1"/>
</dbReference>
<dbReference type="Proteomes" id="UP000006620">
    <property type="component" value="Chromosome"/>
</dbReference>
<dbReference type="HOGENOM" id="CLU_037162_30_0_9"/>
<evidence type="ECO:0000313" key="6">
    <source>
        <dbReference type="EMBL" id="AEI39641.1"/>
    </source>
</evidence>
<dbReference type="CDD" id="cd02883">
    <property type="entry name" value="NUDIX_Hydrolase"/>
    <property type="match status" value="1"/>
</dbReference>
<dbReference type="KEGG" id="pms:KNP414_01073"/>
<dbReference type="PROSITE" id="PS51462">
    <property type="entry name" value="NUDIX"/>
    <property type="match status" value="1"/>
</dbReference>
<name>F8FCR9_PAEMK</name>
<protein>
    <submittedName>
        <fullName evidence="6">Phosphohydrolase (MutT/nudix family protein)</fullName>
    </submittedName>
</protein>
<feature type="domain" description="Nudix hydrolase" evidence="5">
    <location>
        <begin position="2"/>
        <end position="129"/>
    </location>
</feature>
<keyword evidence="2 4" id="KW-0378">Hydrolase</keyword>
<comment type="similarity">
    <text evidence="4">Belongs to the Nudix hydrolase family.</text>
</comment>
<evidence type="ECO:0000256" key="4">
    <source>
        <dbReference type="RuleBase" id="RU003476"/>
    </source>
</evidence>
<reference evidence="6 7" key="2">
    <citation type="journal article" date="2013" name="Genome Announc.">
        <title>Genome Sequence of Growth-Improving Paenibacillus mucilaginosus Strain KNP414.</title>
        <authorList>
            <person name="Lu J.J."/>
            <person name="Wang J.F."/>
            <person name="Hu X.F."/>
        </authorList>
    </citation>
    <scope>NUCLEOTIDE SEQUENCE [LARGE SCALE GENOMIC DNA]</scope>
    <source>
        <strain evidence="6 7">KNP414</strain>
    </source>
</reference>
<dbReference type="SUPFAM" id="SSF55811">
    <property type="entry name" value="Nudix"/>
    <property type="match status" value="1"/>
</dbReference>
<evidence type="ECO:0000259" key="5">
    <source>
        <dbReference type="PROSITE" id="PS51462"/>
    </source>
</evidence>
<sequence>MYRVDVAYALIANEKQDKVLIVRNRDSSSWSLPGGAVEPGESWAAAAIREAREETGVEVELEGISAVNECLFEDRGEHVIFVTFKARPVSTEIRITRPHEIAEVRWAGLEEAEEKMPYYRSGIRKLFESGAIPYDFQGRQTLRTYNSKREEGASPGEV</sequence>
<dbReference type="GO" id="GO:0016787">
    <property type="term" value="F:hydrolase activity"/>
    <property type="evidence" value="ECO:0007669"/>
    <property type="project" value="UniProtKB-KW"/>
</dbReference>
<evidence type="ECO:0000256" key="1">
    <source>
        <dbReference type="ARBA" id="ARBA00001946"/>
    </source>
</evidence>
<dbReference type="AlphaFoldDB" id="F8FCR9"/>